<keyword evidence="2" id="KW-1185">Reference proteome</keyword>
<proteinExistence type="predicted"/>
<sequence length="56" mass="6511">MTKICSISKGINKNIVLSDLRRIKASIKMYDEYKIDKNIMVYLSKIGSIYQGKHLF</sequence>
<evidence type="ECO:0000313" key="1">
    <source>
        <dbReference type="EMBL" id="KAF0751251.1"/>
    </source>
</evidence>
<reference evidence="1 2" key="1">
    <citation type="submission" date="2019-08" db="EMBL/GenBank/DDBJ databases">
        <title>Whole genome of Aphis craccivora.</title>
        <authorList>
            <person name="Voronova N.V."/>
            <person name="Shulinski R.S."/>
            <person name="Bandarenka Y.V."/>
            <person name="Zhorov D.G."/>
            <person name="Warner D."/>
        </authorList>
    </citation>
    <scope>NUCLEOTIDE SEQUENCE [LARGE SCALE GENOMIC DNA]</scope>
    <source>
        <strain evidence="1">180601</strain>
        <tissue evidence="1">Whole Body</tissue>
    </source>
</reference>
<name>A0A6G0Y933_APHCR</name>
<dbReference type="AlphaFoldDB" id="A0A6G0Y933"/>
<protein>
    <submittedName>
        <fullName evidence="1">MULE domain-containing protein</fullName>
    </submittedName>
</protein>
<comment type="caution">
    <text evidence="1">The sequence shown here is derived from an EMBL/GenBank/DDBJ whole genome shotgun (WGS) entry which is preliminary data.</text>
</comment>
<accession>A0A6G0Y933</accession>
<evidence type="ECO:0000313" key="2">
    <source>
        <dbReference type="Proteomes" id="UP000478052"/>
    </source>
</evidence>
<dbReference type="Proteomes" id="UP000478052">
    <property type="component" value="Unassembled WGS sequence"/>
</dbReference>
<gene>
    <name evidence="1" type="ORF">FWK35_00018091</name>
</gene>
<dbReference type="EMBL" id="VUJU01005430">
    <property type="protein sequence ID" value="KAF0751251.1"/>
    <property type="molecule type" value="Genomic_DNA"/>
</dbReference>
<organism evidence="1 2">
    <name type="scientific">Aphis craccivora</name>
    <name type="common">Cowpea aphid</name>
    <dbReference type="NCBI Taxonomy" id="307492"/>
    <lineage>
        <taxon>Eukaryota</taxon>
        <taxon>Metazoa</taxon>
        <taxon>Ecdysozoa</taxon>
        <taxon>Arthropoda</taxon>
        <taxon>Hexapoda</taxon>
        <taxon>Insecta</taxon>
        <taxon>Pterygota</taxon>
        <taxon>Neoptera</taxon>
        <taxon>Paraneoptera</taxon>
        <taxon>Hemiptera</taxon>
        <taxon>Sternorrhyncha</taxon>
        <taxon>Aphidomorpha</taxon>
        <taxon>Aphidoidea</taxon>
        <taxon>Aphididae</taxon>
        <taxon>Aphidini</taxon>
        <taxon>Aphis</taxon>
        <taxon>Aphis</taxon>
    </lineage>
</organism>